<dbReference type="Proteomes" id="UP000554342">
    <property type="component" value="Unassembled WGS sequence"/>
</dbReference>
<dbReference type="EC" id="1.14.19.9" evidence="3"/>
<keyword evidence="2" id="KW-0285">Flavoprotein</keyword>
<organism evidence="3 4">
    <name type="scientific">Stakelama sediminis</name>
    <dbReference type="NCBI Taxonomy" id="463200"/>
    <lineage>
        <taxon>Bacteria</taxon>
        <taxon>Pseudomonadati</taxon>
        <taxon>Pseudomonadota</taxon>
        <taxon>Alphaproteobacteria</taxon>
        <taxon>Sphingomonadales</taxon>
        <taxon>Sphingomonadaceae</taxon>
        <taxon>Stakelama</taxon>
    </lineage>
</organism>
<accession>A0A840YUE9</accession>
<dbReference type="InterPro" id="IPR050816">
    <property type="entry name" value="Flavin-dep_Halogenase_NPB"/>
</dbReference>
<dbReference type="RefSeq" id="WP_343042915.1">
    <property type="nucleotide sequence ID" value="NZ_BAABIF010000004.1"/>
</dbReference>
<dbReference type="Pfam" id="PF04820">
    <property type="entry name" value="Trp_halogenase"/>
    <property type="match status" value="1"/>
</dbReference>
<feature type="binding site" evidence="2">
    <location>
        <begin position="16"/>
        <end position="19"/>
    </location>
    <ligand>
        <name>FAD</name>
        <dbReference type="ChEBI" id="CHEBI:57692"/>
    </ligand>
</feature>
<evidence type="ECO:0000256" key="1">
    <source>
        <dbReference type="PIRSR" id="PIRSR011396-1"/>
    </source>
</evidence>
<dbReference type="SUPFAM" id="SSF51905">
    <property type="entry name" value="FAD/NAD(P)-binding domain"/>
    <property type="match status" value="1"/>
</dbReference>
<dbReference type="GO" id="GO:0004497">
    <property type="term" value="F:monooxygenase activity"/>
    <property type="evidence" value="ECO:0007669"/>
    <property type="project" value="InterPro"/>
</dbReference>
<keyword evidence="3" id="KW-0560">Oxidoreductase</keyword>
<feature type="binding site" evidence="2">
    <location>
        <position position="82"/>
    </location>
    <ligand>
        <name>7-chloro-L-tryptophan</name>
        <dbReference type="ChEBI" id="CHEBI:58713"/>
    </ligand>
</feature>
<reference evidence="3 4" key="1">
    <citation type="submission" date="2020-08" db="EMBL/GenBank/DDBJ databases">
        <title>Genomic Encyclopedia of Type Strains, Phase IV (KMG-IV): sequencing the most valuable type-strain genomes for metagenomic binning, comparative biology and taxonomic classification.</title>
        <authorList>
            <person name="Goeker M."/>
        </authorList>
    </citation>
    <scope>NUCLEOTIDE SEQUENCE [LARGE SCALE GENOMIC DNA]</scope>
    <source>
        <strain evidence="3 4">DSM 27203</strain>
    </source>
</reference>
<dbReference type="InterPro" id="IPR006905">
    <property type="entry name" value="Flavin_halogenase"/>
</dbReference>
<feature type="binding site" evidence="2">
    <location>
        <position position="350"/>
    </location>
    <ligand>
        <name>FAD</name>
        <dbReference type="ChEBI" id="CHEBI:57692"/>
    </ligand>
</feature>
<proteinExistence type="predicted"/>
<comment type="caution">
    <text evidence="3">The sequence shown here is derived from an EMBL/GenBank/DDBJ whole genome shotgun (WGS) entry which is preliminary data.</text>
</comment>
<dbReference type="GO" id="GO:0000166">
    <property type="term" value="F:nucleotide binding"/>
    <property type="evidence" value="ECO:0007669"/>
    <property type="project" value="UniProtKB-KW"/>
</dbReference>
<dbReference type="PIRSF" id="PIRSF011396">
    <property type="entry name" value="Trp_halogenase"/>
    <property type="match status" value="1"/>
</dbReference>
<keyword evidence="4" id="KW-1185">Reference proteome</keyword>
<evidence type="ECO:0000256" key="2">
    <source>
        <dbReference type="PIRSR" id="PIRSR011396-2"/>
    </source>
</evidence>
<evidence type="ECO:0000313" key="4">
    <source>
        <dbReference type="Proteomes" id="UP000554342"/>
    </source>
</evidence>
<sequence>MTSPHDPVRSIVIVGGGTAGWMAAAAVSRFLNNGQRQFTLVESDTIGTIGVGEATIPPIVNFNRMLGIEENDFMRATQATFKLGIEFVDWYRRGKRYLHPFGELGHDFEGVAFHQFWSAYRDQADVGAITDYSITAAACYANAYAPAERDPRSPLRQMTHAYHFDATLYAAYLRRRSEVQGVTRVEGRIVDVEQDGESGFVTALLLEDGRRVEGDLFLDCSGFRSLLLGKTLDVAYRDWSRWLPCDRAVALPGERLSPLPPYTRATADSAGWRWRIPLQHRTGNGHVYSSAYMDANMAEQALRDGLETPPAGEARHLGFTTGVRERFWEKNVIALGLSGGFIEPLESTSIHLIQTGISKLFWLFPDRRPSAVERREYNRLMTEQYEYIRDFIVLHYKATARDDTPFWNHVRTMDVPDSLAHKIDLFREKGRVLRYDHDLFGVPSWVAVMLGQHVLPHGHDPLVDSMDPARVQQTMQRMRATLTATAARIPSHADYIAAHCAAPAPKAGTMP</sequence>
<dbReference type="InterPro" id="IPR036188">
    <property type="entry name" value="FAD/NAD-bd_sf"/>
</dbReference>
<feature type="active site" evidence="1">
    <location>
        <position position="82"/>
    </location>
</feature>
<dbReference type="AlphaFoldDB" id="A0A840YUE9"/>
<dbReference type="InterPro" id="IPR033856">
    <property type="entry name" value="Trp_halogen"/>
</dbReference>
<gene>
    <name evidence="3" type="ORF">FHR23_000104</name>
</gene>
<evidence type="ECO:0000313" key="3">
    <source>
        <dbReference type="EMBL" id="MBB5717197.1"/>
    </source>
</evidence>
<name>A0A840YUE9_9SPHN</name>
<feature type="binding site" evidence="2">
    <location>
        <position position="346"/>
    </location>
    <ligand>
        <name>L-tryptophan</name>
        <dbReference type="ChEBI" id="CHEBI:57912"/>
    </ligand>
</feature>
<keyword evidence="2" id="KW-0274">FAD</keyword>
<dbReference type="EMBL" id="JACIJI010000001">
    <property type="protein sequence ID" value="MBB5717197.1"/>
    <property type="molecule type" value="Genomic_DNA"/>
</dbReference>
<dbReference type="PANTHER" id="PTHR43747">
    <property type="entry name" value="FAD-BINDING PROTEIN"/>
    <property type="match status" value="1"/>
</dbReference>
<feature type="binding site" evidence="2">
    <location>
        <position position="337"/>
    </location>
    <ligand>
        <name>FAD</name>
        <dbReference type="ChEBI" id="CHEBI:57692"/>
    </ligand>
</feature>
<protein>
    <submittedName>
        <fullName evidence="3">Tryptophan halogenase</fullName>
        <ecNumber evidence="3">1.14.19.9</ecNumber>
    </submittedName>
</protein>
<keyword evidence="2" id="KW-0547">Nucleotide-binding</keyword>
<dbReference type="PANTHER" id="PTHR43747:SF4">
    <property type="entry name" value="FLAVIN-DEPENDENT TRYPTOPHAN HALOGENASE"/>
    <property type="match status" value="1"/>
</dbReference>
<dbReference type="Gene3D" id="3.50.50.60">
    <property type="entry name" value="FAD/NAD(P)-binding domain"/>
    <property type="match status" value="1"/>
</dbReference>